<dbReference type="EMBL" id="GEEE01004141">
    <property type="protein sequence ID" value="JAP59084.1"/>
    <property type="molecule type" value="Transcribed_RNA"/>
</dbReference>
<accession>A0A0X3Q554</accession>
<dbReference type="AlphaFoldDB" id="A0A0X3Q554"/>
<feature type="non-terminal residue" evidence="1">
    <location>
        <position position="1"/>
    </location>
</feature>
<sequence>FVCPVRLSATSDGLSSWLTACSHHGALVRSLAVSVRLTIIRMSVVGQSNHLKLLSRLTIYLEPFWASWFLMVANGACPLKDTRSSILGYPCGSTGVQTTFIPFALDVDDYGAPQIDRFGYAALHGLPVFFYRDA</sequence>
<evidence type="ECO:0000313" key="1">
    <source>
        <dbReference type="EMBL" id="JAP59084.1"/>
    </source>
</evidence>
<gene>
    <name evidence="1" type="ORF">TR150449</name>
</gene>
<name>A0A0X3Q554_SCHSO</name>
<organism evidence="1">
    <name type="scientific">Schistocephalus solidus</name>
    <name type="common">Tapeworm</name>
    <dbReference type="NCBI Taxonomy" id="70667"/>
    <lineage>
        <taxon>Eukaryota</taxon>
        <taxon>Metazoa</taxon>
        <taxon>Spiralia</taxon>
        <taxon>Lophotrochozoa</taxon>
        <taxon>Platyhelminthes</taxon>
        <taxon>Cestoda</taxon>
        <taxon>Eucestoda</taxon>
        <taxon>Diphyllobothriidea</taxon>
        <taxon>Diphyllobothriidae</taxon>
        <taxon>Schistocephalus</taxon>
    </lineage>
</organism>
<proteinExistence type="predicted"/>
<reference evidence="1" key="1">
    <citation type="submission" date="2016-01" db="EMBL/GenBank/DDBJ databases">
        <title>Reference transcriptome for the parasite Schistocephalus solidus: insights into the molecular evolution of parasitism.</title>
        <authorList>
            <person name="Hebert F.O."/>
            <person name="Grambauer S."/>
            <person name="Barber I."/>
            <person name="Landry C.R."/>
            <person name="Aubin-Horth N."/>
        </authorList>
    </citation>
    <scope>NUCLEOTIDE SEQUENCE</scope>
</reference>
<protein>
    <submittedName>
        <fullName evidence="1">Uncharacterized protein</fullName>
    </submittedName>
</protein>